<comment type="caution">
    <text evidence="1">The sequence shown here is derived from an EMBL/GenBank/DDBJ whole genome shotgun (WGS) entry which is preliminary data.</text>
</comment>
<name>A0A3R5WGC1_9BACT</name>
<dbReference type="RefSeq" id="WP_118085711.1">
    <property type="nucleotide sequence ID" value="NZ_QRVA01000008.1"/>
</dbReference>
<gene>
    <name evidence="1" type="ORF">DWY11_04910</name>
</gene>
<accession>A0A3R5WGC1</accession>
<dbReference type="Proteomes" id="UP000283872">
    <property type="component" value="Unassembled WGS sequence"/>
</dbReference>
<evidence type="ECO:0000313" key="1">
    <source>
        <dbReference type="EMBL" id="RGS17166.1"/>
    </source>
</evidence>
<reference evidence="1 2" key="1">
    <citation type="submission" date="2018-08" db="EMBL/GenBank/DDBJ databases">
        <title>A genome reference for cultivated species of the human gut microbiota.</title>
        <authorList>
            <person name="Zou Y."/>
            <person name="Xue W."/>
            <person name="Luo G."/>
        </authorList>
    </citation>
    <scope>NUCLEOTIDE SEQUENCE [LARGE SCALE GENOMIC DNA]</scope>
    <source>
        <strain evidence="1 2">AF24-12</strain>
    </source>
</reference>
<sequence length="460" mass="54749">MNEEKDEIEFSYEVFDRQLDNFCRMLSILVDAWEDYSPQELTFDIRSLCTKATRLCYMAEKDMVLQHNDIAKQRKEQNETHEVSISIIVMQKFTPLMAHIMEDMKKGKQIEGKRMKVAPLDMTRILPKLNEFFETDELGKGSTIDVNEVTKLQKELLRQVKPTHIPGVKPVERLWNLFQLYSMACYLMLHFRQLSHFTNLAMSEEQTTRLFEMSLQEYQEEPKGISDIDRYFTTLEYDNNGKQLSVSQLLEVRKTLKDEVPENLRLDFMKYIRDTQLLGAQLAHVNFTAQEYLKLVSATVKWHIIEQEIYDLEHPEGIPETLPNEVFYKVKDGKYIDMQNLKAQIANMLKFVTRKNHWFCVWCVLNHNCMLQDNQNFEAFATQMMTPEWFGGIDDYLHFSGDNLRDYRRYFSEIDYPQWDEKKFKEIKDLYNMTKWSDKLLSKFQHLCITMNGVFDKKSL</sequence>
<evidence type="ECO:0000313" key="2">
    <source>
        <dbReference type="Proteomes" id="UP000283872"/>
    </source>
</evidence>
<protein>
    <submittedName>
        <fullName evidence="1">Uncharacterized protein</fullName>
    </submittedName>
</protein>
<dbReference type="AlphaFoldDB" id="A0A3R5WGC1"/>
<proteinExistence type="predicted"/>
<dbReference type="EMBL" id="QRVA01000008">
    <property type="protein sequence ID" value="RGS17166.1"/>
    <property type="molecule type" value="Genomic_DNA"/>
</dbReference>
<organism evidence="1 2">
    <name type="scientific">Segatella copri</name>
    <dbReference type="NCBI Taxonomy" id="165179"/>
    <lineage>
        <taxon>Bacteria</taxon>
        <taxon>Pseudomonadati</taxon>
        <taxon>Bacteroidota</taxon>
        <taxon>Bacteroidia</taxon>
        <taxon>Bacteroidales</taxon>
        <taxon>Prevotellaceae</taxon>
        <taxon>Segatella</taxon>
    </lineage>
</organism>